<feature type="transmembrane region" description="Helical" evidence="1">
    <location>
        <begin position="60"/>
        <end position="78"/>
    </location>
</feature>
<organism evidence="3">
    <name type="scientific">Leptosphaeria maculans (strain JN3 / isolate v23.1.3 / race Av1-4-5-6-7-8)</name>
    <name type="common">Blackleg fungus</name>
    <name type="synonym">Phoma lingam</name>
    <dbReference type="NCBI Taxonomy" id="985895"/>
    <lineage>
        <taxon>Eukaryota</taxon>
        <taxon>Fungi</taxon>
        <taxon>Dikarya</taxon>
        <taxon>Ascomycota</taxon>
        <taxon>Pezizomycotina</taxon>
        <taxon>Dothideomycetes</taxon>
        <taxon>Pleosporomycetidae</taxon>
        <taxon>Pleosporales</taxon>
        <taxon>Pleosporineae</taxon>
        <taxon>Leptosphaeriaceae</taxon>
        <taxon>Plenodomus</taxon>
        <taxon>Plenodomus lingam/Leptosphaeria maculans species complex</taxon>
    </lineage>
</organism>
<dbReference type="EMBL" id="FP929094">
    <property type="protein sequence ID" value="CBX92552.1"/>
    <property type="molecule type" value="Genomic_DNA"/>
</dbReference>
<reference evidence="3" key="1">
    <citation type="journal article" date="2011" name="Nat. Commun.">
        <title>Effector diversification within compartments of the Leptosphaeria maculans genome affected by Repeat-Induced Point mutations.</title>
        <authorList>
            <person name="Rouxel T."/>
            <person name="Grandaubert J."/>
            <person name="Hane J.K."/>
            <person name="Hoede C."/>
            <person name="van de Wouw A.P."/>
            <person name="Couloux A."/>
            <person name="Dominguez V."/>
            <person name="Anthouard V."/>
            <person name="Bally P."/>
            <person name="Bourras S."/>
            <person name="Cozijnsen A.J."/>
            <person name="Ciuffetti L.M."/>
            <person name="Degrave A."/>
            <person name="Dilmaghani A."/>
            <person name="Duret L."/>
            <person name="Fudal I."/>
            <person name="Goodwin S.B."/>
            <person name="Gout L."/>
            <person name="Glaser N."/>
            <person name="Linglin J."/>
            <person name="Kema G.H.J."/>
            <person name="Lapalu N."/>
            <person name="Lawrence C.B."/>
            <person name="May K."/>
            <person name="Meyer M."/>
            <person name="Ollivier B."/>
            <person name="Poulain J."/>
            <person name="Schoch C.L."/>
            <person name="Simon A."/>
            <person name="Spatafora J.W."/>
            <person name="Stachowiak A."/>
            <person name="Turgeon B.G."/>
            <person name="Tyler B.M."/>
            <person name="Vincent D."/>
            <person name="Weissenbach J."/>
            <person name="Amselem J."/>
            <person name="Quesneville H."/>
            <person name="Oliver R.P."/>
            <person name="Wincker P."/>
            <person name="Balesdent M.-H."/>
            <person name="Howlett B.J."/>
        </authorList>
    </citation>
    <scope>NUCLEOTIDE SEQUENCE [LARGE SCALE GENOMIC DNA]</scope>
    <source>
        <strain evidence="3">JN3 / isolate v23.1.3 / race Av1-4-5-6-7-8</strain>
    </source>
</reference>
<keyword evidence="1" id="KW-1133">Transmembrane helix</keyword>
<keyword evidence="1" id="KW-0472">Membrane</keyword>
<sequence>MAFFQLSWASASPPYTQLPTPWALPRYLVRGSGVLKRGREVARARFTSPLEAFGRRSSGFLLFFLFFLFRAWLGFWLWEKRKSGYSFSVLQSFFLLLGSRTFRLLAGYLGIQPPPFTVGELGVGLLWRGRTCVRACTLSTKAQSSIR</sequence>
<dbReference type="Proteomes" id="UP000002668">
    <property type="component" value="Genome"/>
</dbReference>
<proteinExistence type="predicted"/>
<name>E4ZMU9_LEPMJ</name>
<keyword evidence="3" id="KW-1185">Reference proteome</keyword>
<evidence type="ECO:0000313" key="3">
    <source>
        <dbReference type="Proteomes" id="UP000002668"/>
    </source>
</evidence>
<gene>
    <name evidence="2" type="ORF">LEMA_P052580.1</name>
</gene>
<dbReference type="AlphaFoldDB" id="E4ZMU9"/>
<protein>
    <submittedName>
        <fullName evidence="2">Predicted protein</fullName>
    </submittedName>
</protein>
<accession>E4ZMU9</accession>
<keyword evidence="1" id="KW-0812">Transmembrane</keyword>
<evidence type="ECO:0000256" key="1">
    <source>
        <dbReference type="SAM" id="Phobius"/>
    </source>
</evidence>
<evidence type="ECO:0000313" key="2">
    <source>
        <dbReference type="EMBL" id="CBX92552.1"/>
    </source>
</evidence>
<dbReference type="InParanoid" id="E4ZMU9"/>
<dbReference type="HOGENOM" id="CLU_1768430_0_0_1"/>
<dbReference type="VEuPathDB" id="FungiDB:LEMA_P052580.1"/>